<reference evidence="2" key="1">
    <citation type="submission" date="2020-04" db="EMBL/GenBank/DDBJ databases">
        <title>Hybrid Assembly of Korean Phytophthora infestans isolates.</title>
        <authorList>
            <person name="Prokchorchik M."/>
            <person name="Lee Y."/>
            <person name="Seo J."/>
            <person name="Cho J.-H."/>
            <person name="Park Y.-E."/>
            <person name="Jang D.-C."/>
            <person name="Im J.-S."/>
            <person name="Choi J.-G."/>
            <person name="Park H.-J."/>
            <person name="Lee G.-B."/>
            <person name="Lee Y.-G."/>
            <person name="Hong S.-Y."/>
            <person name="Cho K."/>
            <person name="Sohn K.H."/>
        </authorList>
    </citation>
    <scope>NUCLEOTIDE SEQUENCE</scope>
    <source>
        <strain evidence="2">KR_1_A1</strain>
    </source>
</reference>
<feature type="transmembrane region" description="Helical" evidence="1">
    <location>
        <begin position="115"/>
        <end position="135"/>
    </location>
</feature>
<protein>
    <submittedName>
        <fullName evidence="2">Uncharacterized protein</fullName>
    </submittedName>
</protein>
<evidence type="ECO:0000313" key="2">
    <source>
        <dbReference type="EMBL" id="KAF4034257.1"/>
    </source>
</evidence>
<dbReference type="EMBL" id="WSZM01000377">
    <property type="protein sequence ID" value="KAF4034257.1"/>
    <property type="molecule type" value="Genomic_DNA"/>
</dbReference>
<dbReference type="Proteomes" id="UP000602510">
    <property type="component" value="Unassembled WGS sequence"/>
</dbReference>
<dbReference type="AlphaFoldDB" id="A0A833RVL8"/>
<keyword evidence="1" id="KW-0812">Transmembrane</keyword>
<keyword evidence="1" id="KW-0472">Membrane</keyword>
<gene>
    <name evidence="2" type="ORF">GN244_ATG13794</name>
</gene>
<evidence type="ECO:0000256" key="1">
    <source>
        <dbReference type="SAM" id="Phobius"/>
    </source>
</evidence>
<organism evidence="2 3">
    <name type="scientific">Phytophthora infestans</name>
    <name type="common">Potato late blight agent</name>
    <name type="synonym">Botrytis infestans</name>
    <dbReference type="NCBI Taxonomy" id="4787"/>
    <lineage>
        <taxon>Eukaryota</taxon>
        <taxon>Sar</taxon>
        <taxon>Stramenopiles</taxon>
        <taxon>Oomycota</taxon>
        <taxon>Peronosporomycetes</taxon>
        <taxon>Peronosporales</taxon>
        <taxon>Peronosporaceae</taxon>
        <taxon>Phytophthora</taxon>
    </lineage>
</organism>
<name>A0A833RVL8_PHYIN</name>
<keyword evidence="1" id="KW-1133">Transmembrane helix</keyword>
<proteinExistence type="predicted"/>
<sequence>MEGAKAATGAAAAVQEAVGSVSVSPAEVRTGKHSCPRFANYRHVDLSNKLSDENYKSWHLEICVISNLLAPLAGEEIISDQDTKDQRPCFRQRVGAAHAGNIDASRRTRVARGEYINLVGPAHLLTLLMIITATIREKMWCF</sequence>
<evidence type="ECO:0000313" key="3">
    <source>
        <dbReference type="Proteomes" id="UP000602510"/>
    </source>
</evidence>
<comment type="caution">
    <text evidence="2">The sequence shown here is derived from an EMBL/GenBank/DDBJ whole genome shotgun (WGS) entry which is preliminary data.</text>
</comment>
<accession>A0A833RVL8</accession>
<keyword evidence="3" id="KW-1185">Reference proteome</keyword>